<dbReference type="EMBL" id="BAAAMU010000114">
    <property type="protein sequence ID" value="GAA1678620.1"/>
    <property type="molecule type" value="Genomic_DNA"/>
</dbReference>
<keyword evidence="2" id="KW-1185">Reference proteome</keyword>
<accession>A0ABP4SX10</accession>
<comment type="caution">
    <text evidence="1">The sequence shown here is derived from an EMBL/GenBank/DDBJ whole genome shotgun (WGS) entry which is preliminary data.</text>
</comment>
<name>A0ABP4SX10_9ACTN</name>
<organism evidence="1 2">
    <name type="scientific">Nonomuraea maheshkhaliensis</name>
    <dbReference type="NCBI Taxonomy" id="419590"/>
    <lineage>
        <taxon>Bacteria</taxon>
        <taxon>Bacillati</taxon>
        <taxon>Actinomycetota</taxon>
        <taxon>Actinomycetes</taxon>
        <taxon>Streptosporangiales</taxon>
        <taxon>Streptosporangiaceae</taxon>
        <taxon>Nonomuraea</taxon>
    </lineage>
</organism>
<evidence type="ECO:0000313" key="1">
    <source>
        <dbReference type="EMBL" id="GAA1678620.1"/>
    </source>
</evidence>
<reference evidence="2" key="1">
    <citation type="journal article" date="2019" name="Int. J. Syst. Evol. Microbiol.">
        <title>The Global Catalogue of Microorganisms (GCM) 10K type strain sequencing project: providing services to taxonomists for standard genome sequencing and annotation.</title>
        <authorList>
            <consortium name="The Broad Institute Genomics Platform"/>
            <consortium name="The Broad Institute Genome Sequencing Center for Infectious Disease"/>
            <person name="Wu L."/>
            <person name="Ma J."/>
        </authorList>
    </citation>
    <scope>NUCLEOTIDE SEQUENCE [LARGE SCALE GENOMIC DNA]</scope>
    <source>
        <strain evidence="2">JCM 13929</strain>
    </source>
</reference>
<proteinExistence type="predicted"/>
<gene>
    <name evidence="1" type="ORF">GCM10009733_089360</name>
</gene>
<protein>
    <submittedName>
        <fullName evidence="1">Uncharacterized protein</fullName>
    </submittedName>
</protein>
<sequence>MRSSLHTVMLVTSAPRGLTRSGSESTYSGHFLRTYNPIAGRRVAGRGPPRDRFGGYEAEGPVLHEIGPYMVVYVLRRIMRRERLPDV</sequence>
<dbReference type="Proteomes" id="UP001500064">
    <property type="component" value="Unassembled WGS sequence"/>
</dbReference>
<evidence type="ECO:0000313" key="2">
    <source>
        <dbReference type="Proteomes" id="UP001500064"/>
    </source>
</evidence>